<dbReference type="OrthoDB" id="7565554at2"/>
<dbReference type="AlphaFoldDB" id="A0A1R4G0I4"/>
<name>A0A1R4G0I4_BREDI</name>
<reference evidence="1 2" key="1">
    <citation type="submission" date="2017-02" db="EMBL/GenBank/DDBJ databases">
        <authorList>
            <person name="Peterson S.W."/>
        </authorList>
    </citation>
    <scope>NUCLEOTIDE SEQUENCE [LARGE SCALE GENOMIC DNA]</scope>
    <source>
        <strain evidence="1 2">3F5N</strain>
    </source>
</reference>
<accession>A0A1R4G0I4</accession>
<dbReference type="EMBL" id="FUIE01000045">
    <property type="protein sequence ID" value="SJM61689.1"/>
    <property type="molecule type" value="Genomic_DNA"/>
</dbReference>
<proteinExistence type="predicted"/>
<evidence type="ECO:0000313" key="1">
    <source>
        <dbReference type="EMBL" id="SJM61689.1"/>
    </source>
</evidence>
<dbReference type="RefSeq" id="WP_087140538.1">
    <property type="nucleotide sequence ID" value="NZ_FUIE01000045.1"/>
</dbReference>
<dbReference type="Proteomes" id="UP000195766">
    <property type="component" value="Unassembled WGS sequence"/>
</dbReference>
<evidence type="ECO:0000313" key="2">
    <source>
        <dbReference type="Proteomes" id="UP000195766"/>
    </source>
</evidence>
<sequence length="132" mass="14033">MSFEASAAAAVMPPEMLQPQTQQIDVGYNATLSQAVQFQNLLHVTPLSAPAAPTEPNGVMKTMMGALEQVNGQASDLAALAQAAEGKAGGMTPGEMVMMTVRAHEFMFNCQLTSNMANRTSDGLQQLFRQQS</sequence>
<organism evidence="1 2">
    <name type="scientific">Brevundimonas diminuta 3F5N</name>
    <dbReference type="NCBI Taxonomy" id="1255603"/>
    <lineage>
        <taxon>Bacteria</taxon>
        <taxon>Pseudomonadati</taxon>
        <taxon>Pseudomonadota</taxon>
        <taxon>Alphaproteobacteria</taxon>
        <taxon>Caulobacterales</taxon>
        <taxon>Caulobacteraceae</taxon>
        <taxon>Brevundimonas</taxon>
    </lineage>
</organism>
<protein>
    <submittedName>
        <fullName evidence="1">Uncharacterized protein</fullName>
    </submittedName>
</protein>
<gene>
    <name evidence="1" type="ORF">FM111_08435</name>
</gene>